<reference evidence="2" key="1">
    <citation type="submission" date="2020-02" db="EMBL/GenBank/DDBJ databases">
        <authorList>
            <person name="Meier V. D."/>
        </authorList>
    </citation>
    <scope>NUCLEOTIDE SEQUENCE</scope>
    <source>
        <strain evidence="2">AVDCRST_MAG87</strain>
    </source>
</reference>
<gene>
    <name evidence="2" type="ORF">AVDCRST_MAG87-2475</name>
</gene>
<dbReference type="InterPro" id="IPR024029">
    <property type="entry name" value="Pyridox_Oxase_FMN-dep"/>
</dbReference>
<accession>A0A6J4V914</accession>
<feature type="domain" description="Pyridoxamine 5'-phosphate oxidase N-terminal" evidence="1">
    <location>
        <begin position="54"/>
        <end position="172"/>
    </location>
</feature>
<evidence type="ECO:0000313" key="2">
    <source>
        <dbReference type="EMBL" id="CAA9571644.1"/>
    </source>
</evidence>
<dbReference type="NCBIfam" id="TIGR04025">
    <property type="entry name" value="PPOX_FMN_DR2398"/>
    <property type="match status" value="1"/>
</dbReference>
<proteinExistence type="predicted"/>
<dbReference type="EMBL" id="CADCWJ010000544">
    <property type="protein sequence ID" value="CAA9571644.1"/>
    <property type="molecule type" value="Genomic_DNA"/>
</dbReference>
<name>A0A6J4V914_9BACT</name>
<dbReference type="PANTHER" id="PTHR42815:SF2">
    <property type="entry name" value="FAD-BINDING, PUTATIVE (AFU_ORTHOLOGUE AFUA_6G07600)-RELATED"/>
    <property type="match status" value="1"/>
</dbReference>
<organism evidence="2">
    <name type="scientific">uncultured Thermomicrobiales bacterium</name>
    <dbReference type="NCBI Taxonomy" id="1645740"/>
    <lineage>
        <taxon>Bacteria</taxon>
        <taxon>Pseudomonadati</taxon>
        <taxon>Thermomicrobiota</taxon>
        <taxon>Thermomicrobia</taxon>
        <taxon>Thermomicrobiales</taxon>
        <taxon>environmental samples</taxon>
    </lineage>
</organism>
<evidence type="ECO:0000259" key="1">
    <source>
        <dbReference type="Pfam" id="PF01243"/>
    </source>
</evidence>
<sequence length="226" mass="24925">MRATRFDSTAPAGLTIDLAAATGDAVSSLDALHAIVGDPAAVSVDKVQDRMSRRVMDFVRRSPFFLIATANEHGACDVSPRGDPAGQVRILDQRRLVLPDRQGNNRVDSLRNLVTNPHVGLLFLVPGSDETLRINGTATISRHVPLLEQLAIRGKMPRLALIVEIAEVYMHCGRAFRRSQLWDSSSWPAKADVASMAAVLKEQLDMPGDLADLERERNEKYDRTLY</sequence>
<dbReference type="SUPFAM" id="SSF50475">
    <property type="entry name" value="FMN-binding split barrel"/>
    <property type="match status" value="1"/>
</dbReference>
<dbReference type="AlphaFoldDB" id="A0A6J4V914"/>
<dbReference type="Gene3D" id="2.30.110.10">
    <property type="entry name" value="Electron Transport, Fmn-binding Protein, Chain A"/>
    <property type="match status" value="1"/>
</dbReference>
<dbReference type="Pfam" id="PF01243">
    <property type="entry name" value="PNPOx_N"/>
    <property type="match status" value="1"/>
</dbReference>
<dbReference type="InterPro" id="IPR012349">
    <property type="entry name" value="Split_barrel_FMN-bd"/>
</dbReference>
<protein>
    <recommendedName>
        <fullName evidence="1">Pyridoxamine 5'-phosphate oxidase N-terminal domain-containing protein</fullName>
    </recommendedName>
</protein>
<dbReference type="InterPro" id="IPR011576">
    <property type="entry name" value="Pyridox_Oxase_N"/>
</dbReference>
<dbReference type="PANTHER" id="PTHR42815">
    <property type="entry name" value="FAD-BINDING, PUTATIVE (AFU_ORTHOLOGUE AFUA_6G07600)-RELATED"/>
    <property type="match status" value="1"/>
</dbReference>